<dbReference type="EMBL" id="CP047340">
    <property type="protein sequence ID" value="QIF88886.1"/>
    <property type="molecule type" value="Genomic_DNA"/>
</dbReference>
<gene>
    <name evidence="2" type="ORF">GTH23_02015</name>
</gene>
<proteinExistence type="predicted"/>
<accession>A0ABX6JMD1</accession>
<reference evidence="2 3" key="1">
    <citation type="submission" date="2020-01" db="EMBL/GenBank/DDBJ databases">
        <title>The genomic epidemiology of tigecycline resistance gene tet(X) variants in a swine farm in China.</title>
        <authorList>
            <person name="Peng K."/>
            <person name="Li R."/>
        </authorList>
    </citation>
    <scope>NUCLEOTIDE SEQUENCE [LARGE SCALE GENOMIC DNA]</scope>
    <source>
        <strain evidence="2 3">ZF1</strain>
    </source>
</reference>
<keyword evidence="3" id="KW-1185">Reference proteome</keyword>
<sequence length="298" mass="33690">MKKLLVVIFLLLITSSNVIAGWEYSERVDKMRGKTIYFATLESETADNGDKIGLLILSRDNKSANSLSVVVSGDEFDCRVDSLCSGYIKYDDGKVIDLPFTVKRNNKNVAEIIYFESTVDTIRKASHVFIELPLKRKGSSQYELNPQGLTFIGYPQKKDFINAISGFYFDSQYNDYYKRSLSNIKKENGLSCVDATLESSVILGVKPNSLELCFLDGYLITASLTLPYSKKLKSNLINVINKDRNVSDEDKATDEYSLWMSDYYSSISSIFMTGKDKVIKITMIYQVNANLVKVTEHE</sequence>
<evidence type="ECO:0000313" key="2">
    <source>
        <dbReference type="EMBL" id="QIF88886.1"/>
    </source>
</evidence>
<organism evidence="2 3">
    <name type="scientific">Proteus terrae subsp. cibarius</name>
    <dbReference type="NCBI Taxonomy" id="626774"/>
    <lineage>
        <taxon>Bacteria</taxon>
        <taxon>Pseudomonadati</taxon>
        <taxon>Pseudomonadota</taxon>
        <taxon>Gammaproteobacteria</taxon>
        <taxon>Enterobacterales</taxon>
        <taxon>Morganellaceae</taxon>
        <taxon>Proteus</taxon>
    </lineage>
</organism>
<dbReference type="Proteomes" id="UP000501338">
    <property type="component" value="Chromosome"/>
</dbReference>
<evidence type="ECO:0000313" key="3">
    <source>
        <dbReference type="Proteomes" id="UP000501338"/>
    </source>
</evidence>
<protein>
    <submittedName>
        <fullName evidence="2">Uncharacterized protein</fullName>
    </submittedName>
</protein>
<keyword evidence="1" id="KW-0732">Signal</keyword>
<evidence type="ECO:0000256" key="1">
    <source>
        <dbReference type="SAM" id="SignalP"/>
    </source>
</evidence>
<feature type="signal peptide" evidence="1">
    <location>
        <begin position="1"/>
        <end position="20"/>
    </location>
</feature>
<dbReference type="RefSeq" id="WP_156733902.1">
    <property type="nucleotide sequence ID" value="NZ_CP045008.1"/>
</dbReference>
<feature type="chain" id="PRO_5047309466" evidence="1">
    <location>
        <begin position="21"/>
        <end position="298"/>
    </location>
</feature>
<name>A0ABX6JMD1_9GAMM</name>